<dbReference type="SUPFAM" id="SSF47616">
    <property type="entry name" value="GST C-terminal domain-like"/>
    <property type="match status" value="1"/>
</dbReference>
<dbReference type="Pfam" id="PF17171">
    <property type="entry name" value="GST_C_6"/>
    <property type="match status" value="1"/>
</dbReference>
<comment type="caution">
    <text evidence="2">The sequence shown here is derived from an EMBL/GenBank/DDBJ whole genome shotgun (WGS) entry which is preliminary data.</text>
</comment>
<dbReference type="OrthoDB" id="198787at2759"/>
<reference evidence="2" key="1">
    <citation type="journal article" date="2020" name="Nat. Commun.">
        <title>Large-scale genome sequencing of mycorrhizal fungi provides insights into the early evolution of symbiotic traits.</title>
        <authorList>
            <person name="Miyauchi S."/>
            <person name="Kiss E."/>
            <person name="Kuo A."/>
            <person name="Drula E."/>
            <person name="Kohler A."/>
            <person name="Sanchez-Garcia M."/>
            <person name="Morin E."/>
            <person name="Andreopoulos B."/>
            <person name="Barry K.W."/>
            <person name="Bonito G."/>
            <person name="Buee M."/>
            <person name="Carver A."/>
            <person name="Chen C."/>
            <person name="Cichocki N."/>
            <person name="Clum A."/>
            <person name="Culley D."/>
            <person name="Crous P.W."/>
            <person name="Fauchery L."/>
            <person name="Girlanda M."/>
            <person name="Hayes R.D."/>
            <person name="Keri Z."/>
            <person name="LaButti K."/>
            <person name="Lipzen A."/>
            <person name="Lombard V."/>
            <person name="Magnuson J."/>
            <person name="Maillard F."/>
            <person name="Murat C."/>
            <person name="Nolan M."/>
            <person name="Ohm R.A."/>
            <person name="Pangilinan J."/>
            <person name="Pereira M.F."/>
            <person name="Perotto S."/>
            <person name="Peter M."/>
            <person name="Pfister S."/>
            <person name="Riley R."/>
            <person name="Sitrit Y."/>
            <person name="Stielow J.B."/>
            <person name="Szollosi G."/>
            <person name="Zifcakova L."/>
            <person name="Stursova M."/>
            <person name="Spatafora J.W."/>
            <person name="Tedersoo L."/>
            <person name="Vaario L.M."/>
            <person name="Yamada A."/>
            <person name="Yan M."/>
            <person name="Wang P."/>
            <person name="Xu J."/>
            <person name="Bruns T."/>
            <person name="Baldrian P."/>
            <person name="Vilgalys R."/>
            <person name="Dunand C."/>
            <person name="Henrissat B."/>
            <person name="Grigoriev I.V."/>
            <person name="Hibbett D."/>
            <person name="Nagy L.G."/>
            <person name="Martin F.M."/>
        </authorList>
    </citation>
    <scope>NUCLEOTIDE SEQUENCE</scope>
    <source>
        <strain evidence="2">UH-Tt-Lm1</strain>
    </source>
</reference>
<gene>
    <name evidence="2" type="ORF">BJ322DRAFT_17819</name>
</gene>
<evidence type="ECO:0000259" key="1">
    <source>
        <dbReference type="Pfam" id="PF17171"/>
    </source>
</evidence>
<sequence length="283" mass="31425">MTSVIPIPPPLKAFFAHFPLYVYPPIQTRERQEYSKFPTLWIHPPFDPSANLLSSDIECLKWQAYIALRGLSNILVRWDFHPDAGIDGHLPNLCTYSESAGDYELLDRKMIPGWVDTQVSADGLDGFNDEEAKLESEAWISLLEGTVHAAVILAQPPKSLLSEIMSPPSFQSPLNSLKVIFAQPPAPLSGLSSILPPSGTQVDVSGVFAEYKNAIVALSDRLGEDKWFLASSRPTALDALVFAYLHSILSYSHHIRLEVIRRANLVAWHHRALHIIAPCFGAH</sequence>
<proteinExistence type="predicted"/>
<protein>
    <recommendedName>
        <fullName evidence="1">Metaxin glutathione S-transferase domain-containing protein</fullName>
    </recommendedName>
</protein>
<dbReference type="InterPro" id="IPR036282">
    <property type="entry name" value="Glutathione-S-Trfase_C_sf"/>
</dbReference>
<accession>A0A9P6HQT9</accession>
<dbReference type="AlphaFoldDB" id="A0A9P6HQT9"/>
<evidence type="ECO:0000313" key="2">
    <source>
        <dbReference type="EMBL" id="KAF9792172.1"/>
    </source>
</evidence>
<organism evidence="2 3">
    <name type="scientific">Thelephora terrestris</name>
    <dbReference type="NCBI Taxonomy" id="56493"/>
    <lineage>
        <taxon>Eukaryota</taxon>
        <taxon>Fungi</taxon>
        <taxon>Dikarya</taxon>
        <taxon>Basidiomycota</taxon>
        <taxon>Agaricomycotina</taxon>
        <taxon>Agaricomycetes</taxon>
        <taxon>Thelephorales</taxon>
        <taxon>Thelephoraceae</taxon>
        <taxon>Thelephora</taxon>
    </lineage>
</organism>
<dbReference type="Proteomes" id="UP000736335">
    <property type="component" value="Unassembled WGS sequence"/>
</dbReference>
<dbReference type="InterPro" id="IPR033468">
    <property type="entry name" value="Metaxin_GST"/>
</dbReference>
<evidence type="ECO:0000313" key="3">
    <source>
        <dbReference type="Proteomes" id="UP000736335"/>
    </source>
</evidence>
<keyword evidence="3" id="KW-1185">Reference proteome</keyword>
<reference evidence="2" key="2">
    <citation type="submission" date="2020-11" db="EMBL/GenBank/DDBJ databases">
        <authorList>
            <consortium name="DOE Joint Genome Institute"/>
            <person name="Kuo A."/>
            <person name="Miyauchi S."/>
            <person name="Kiss E."/>
            <person name="Drula E."/>
            <person name="Kohler A."/>
            <person name="Sanchez-Garcia M."/>
            <person name="Andreopoulos B."/>
            <person name="Barry K.W."/>
            <person name="Bonito G."/>
            <person name="Buee M."/>
            <person name="Carver A."/>
            <person name="Chen C."/>
            <person name="Cichocki N."/>
            <person name="Clum A."/>
            <person name="Culley D."/>
            <person name="Crous P.W."/>
            <person name="Fauchery L."/>
            <person name="Girlanda M."/>
            <person name="Hayes R."/>
            <person name="Keri Z."/>
            <person name="Labutti K."/>
            <person name="Lipzen A."/>
            <person name="Lombard V."/>
            <person name="Magnuson J."/>
            <person name="Maillard F."/>
            <person name="Morin E."/>
            <person name="Murat C."/>
            <person name="Nolan M."/>
            <person name="Ohm R."/>
            <person name="Pangilinan J."/>
            <person name="Pereira M."/>
            <person name="Perotto S."/>
            <person name="Peter M."/>
            <person name="Riley R."/>
            <person name="Sitrit Y."/>
            <person name="Stielow B."/>
            <person name="Szollosi G."/>
            <person name="Zifcakova L."/>
            <person name="Stursova M."/>
            <person name="Spatafora J.W."/>
            <person name="Tedersoo L."/>
            <person name="Vaario L.-M."/>
            <person name="Yamada A."/>
            <person name="Yan M."/>
            <person name="Wang P."/>
            <person name="Xu J."/>
            <person name="Bruns T."/>
            <person name="Baldrian P."/>
            <person name="Vilgalys R."/>
            <person name="Henrissat B."/>
            <person name="Grigoriev I.V."/>
            <person name="Hibbett D."/>
            <person name="Nagy L.G."/>
            <person name="Martin F.M."/>
        </authorList>
    </citation>
    <scope>NUCLEOTIDE SEQUENCE</scope>
    <source>
        <strain evidence="2">UH-Tt-Lm1</strain>
    </source>
</reference>
<dbReference type="EMBL" id="WIUZ02000001">
    <property type="protein sequence ID" value="KAF9792172.1"/>
    <property type="molecule type" value="Genomic_DNA"/>
</dbReference>
<name>A0A9P6HQT9_9AGAM</name>
<feature type="domain" description="Metaxin glutathione S-transferase" evidence="1">
    <location>
        <begin position="212"/>
        <end position="271"/>
    </location>
</feature>